<comment type="caution">
    <text evidence="2">The sequence shown here is derived from an EMBL/GenBank/DDBJ whole genome shotgun (WGS) entry which is preliminary data.</text>
</comment>
<name>A0AAD2D4N5_EUPCR</name>
<protein>
    <submittedName>
        <fullName evidence="2">Uncharacterized protein</fullName>
    </submittedName>
</protein>
<gene>
    <name evidence="2" type="ORF">ECRASSUSDP1_LOCUS21238</name>
</gene>
<feature type="compositionally biased region" description="Basic residues" evidence="1">
    <location>
        <begin position="1"/>
        <end position="25"/>
    </location>
</feature>
<sequence length="228" mass="26650">MFGGKLKFKKGLKKPKVKHHKKKKPKDPLEEQRKVMERFQREVLGVKEEEQLCGKKRKREEEQPEYETQSVKEGEGEILVSHTTVHGFKTAFKEVLEAGDTLIVKNPEVKEGEDEEERVKISMVLSDKSMGIEKPLSFVPKEKVTFKYQKKPVLKEEEKTFEDFLAEKKKERKREIKEDEKKKYTVVEVREKTGMWGYKTKKIKVKGQLSREEILDIRAQAAGDKTGI</sequence>
<evidence type="ECO:0000256" key="1">
    <source>
        <dbReference type="SAM" id="MobiDB-lite"/>
    </source>
</evidence>
<keyword evidence="3" id="KW-1185">Reference proteome</keyword>
<dbReference type="EMBL" id="CAMPGE010021689">
    <property type="protein sequence ID" value="CAI2379820.1"/>
    <property type="molecule type" value="Genomic_DNA"/>
</dbReference>
<feature type="region of interest" description="Disordered" evidence="1">
    <location>
        <begin position="50"/>
        <end position="77"/>
    </location>
</feature>
<dbReference type="AlphaFoldDB" id="A0AAD2D4N5"/>
<feature type="region of interest" description="Disordered" evidence="1">
    <location>
        <begin position="1"/>
        <end position="32"/>
    </location>
</feature>
<evidence type="ECO:0000313" key="2">
    <source>
        <dbReference type="EMBL" id="CAI2379820.1"/>
    </source>
</evidence>
<organism evidence="2 3">
    <name type="scientific">Euplotes crassus</name>
    <dbReference type="NCBI Taxonomy" id="5936"/>
    <lineage>
        <taxon>Eukaryota</taxon>
        <taxon>Sar</taxon>
        <taxon>Alveolata</taxon>
        <taxon>Ciliophora</taxon>
        <taxon>Intramacronucleata</taxon>
        <taxon>Spirotrichea</taxon>
        <taxon>Hypotrichia</taxon>
        <taxon>Euplotida</taxon>
        <taxon>Euplotidae</taxon>
        <taxon>Moneuplotes</taxon>
    </lineage>
</organism>
<accession>A0AAD2D4N5</accession>
<proteinExistence type="predicted"/>
<evidence type="ECO:0000313" key="3">
    <source>
        <dbReference type="Proteomes" id="UP001295684"/>
    </source>
</evidence>
<reference evidence="2" key="1">
    <citation type="submission" date="2023-07" db="EMBL/GenBank/DDBJ databases">
        <authorList>
            <consortium name="AG Swart"/>
            <person name="Singh M."/>
            <person name="Singh A."/>
            <person name="Seah K."/>
            <person name="Emmerich C."/>
        </authorList>
    </citation>
    <scope>NUCLEOTIDE SEQUENCE</scope>
    <source>
        <strain evidence="2">DP1</strain>
    </source>
</reference>
<dbReference type="Proteomes" id="UP001295684">
    <property type="component" value="Unassembled WGS sequence"/>
</dbReference>